<evidence type="ECO:0000313" key="4">
    <source>
        <dbReference type="Proteomes" id="UP000305067"/>
    </source>
</evidence>
<protein>
    <recommendedName>
        <fullName evidence="2">DUF6535 domain-containing protein</fullName>
    </recommendedName>
</protein>
<dbReference type="EMBL" id="ML178816">
    <property type="protein sequence ID" value="TFL05700.1"/>
    <property type="molecule type" value="Genomic_DNA"/>
</dbReference>
<keyword evidence="1" id="KW-1133">Transmembrane helix</keyword>
<dbReference type="AlphaFoldDB" id="A0A5C3QY43"/>
<proteinExistence type="predicted"/>
<organism evidence="3 4">
    <name type="scientific">Pterulicium gracile</name>
    <dbReference type="NCBI Taxonomy" id="1884261"/>
    <lineage>
        <taxon>Eukaryota</taxon>
        <taxon>Fungi</taxon>
        <taxon>Dikarya</taxon>
        <taxon>Basidiomycota</taxon>
        <taxon>Agaricomycotina</taxon>
        <taxon>Agaricomycetes</taxon>
        <taxon>Agaricomycetidae</taxon>
        <taxon>Agaricales</taxon>
        <taxon>Pleurotineae</taxon>
        <taxon>Pterulaceae</taxon>
        <taxon>Pterulicium</taxon>
    </lineage>
</organism>
<sequence>MDPGARFWRVYLDEAAEFDLDTVENIKDTVDVILAFAGLFSAIVITLVVLTATALQLDHPKVTNILLMELIAIQRVVATGGSINQITPSLLNAESPSYSTAESTDYWVNGL</sequence>
<name>A0A5C3QY43_9AGAR</name>
<accession>A0A5C3QY43</accession>
<dbReference type="Proteomes" id="UP000305067">
    <property type="component" value="Unassembled WGS sequence"/>
</dbReference>
<keyword evidence="1" id="KW-0812">Transmembrane</keyword>
<evidence type="ECO:0000256" key="1">
    <source>
        <dbReference type="SAM" id="Phobius"/>
    </source>
</evidence>
<reference evidence="3 4" key="1">
    <citation type="journal article" date="2019" name="Nat. Ecol. Evol.">
        <title>Megaphylogeny resolves global patterns of mushroom evolution.</title>
        <authorList>
            <person name="Varga T."/>
            <person name="Krizsan K."/>
            <person name="Foldi C."/>
            <person name="Dima B."/>
            <person name="Sanchez-Garcia M."/>
            <person name="Sanchez-Ramirez S."/>
            <person name="Szollosi G.J."/>
            <person name="Szarkandi J.G."/>
            <person name="Papp V."/>
            <person name="Albert L."/>
            <person name="Andreopoulos W."/>
            <person name="Angelini C."/>
            <person name="Antonin V."/>
            <person name="Barry K.W."/>
            <person name="Bougher N.L."/>
            <person name="Buchanan P."/>
            <person name="Buyck B."/>
            <person name="Bense V."/>
            <person name="Catcheside P."/>
            <person name="Chovatia M."/>
            <person name="Cooper J."/>
            <person name="Damon W."/>
            <person name="Desjardin D."/>
            <person name="Finy P."/>
            <person name="Geml J."/>
            <person name="Haridas S."/>
            <person name="Hughes K."/>
            <person name="Justo A."/>
            <person name="Karasinski D."/>
            <person name="Kautmanova I."/>
            <person name="Kiss B."/>
            <person name="Kocsube S."/>
            <person name="Kotiranta H."/>
            <person name="LaButti K.M."/>
            <person name="Lechner B.E."/>
            <person name="Liimatainen K."/>
            <person name="Lipzen A."/>
            <person name="Lukacs Z."/>
            <person name="Mihaltcheva S."/>
            <person name="Morgado L.N."/>
            <person name="Niskanen T."/>
            <person name="Noordeloos M.E."/>
            <person name="Ohm R.A."/>
            <person name="Ortiz-Santana B."/>
            <person name="Ovrebo C."/>
            <person name="Racz N."/>
            <person name="Riley R."/>
            <person name="Savchenko A."/>
            <person name="Shiryaev A."/>
            <person name="Soop K."/>
            <person name="Spirin V."/>
            <person name="Szebenyi C."/>
            <person name="Tomsovsky M."/>
            <person name="Tulloss R.E."/>
            <person name="Uehling J."/>
            <person name="Grigoriev I.V."/>
            <person name="Vagvolgyi C."/>
            <person name="Papp T."/>
            <person name="Martin F.M."/>
            <person name="Miettinen O."/>
            <person name="Hibbett D.S."/>
            <person name="Nagy L.G."/>
        </authorList>
    </citation>
    <scope>NUCLEOTIDE SEQUENCE [LARGE SCALE GENOMIC DNA]</scope>
    <source>
        <strain evidence="3 4">CBS 309.79</strain>
    </source>
</reference>
<gene>
    <name evidence="3" type="ORF">BDV98DRAFT_630097</name>
</gene>
<keyword evidence="1" id="KW-0472">Membrane</keyword>
<dbReference type="InterPro" id="IPR045338">
    <property type="entry name" value="DUF6535"/>
</dbReference>
<dbReference type="Pfam" id="PF20153">
    <property type="entry name" value="DUF6535"/>
    <property type="match status" value="1"/>
</dbReference>
<evidence type="ECO:0000259" key="2">
    <source>
        <dbReference type="Pfam" id="PF20153"/>
    </source>
</evidence>
<dbReference type="OrthoDB" id="3235960at2759"/>
<evidence type="ECO:0000313" key="3">
    <source>
        <dbReference type="EMBL" id="TFL05700.1"/>
    </source>
</evidence>
<feature type="domain" description="DUF6535" evidence="2">
    <location>
        <begin position="8"/>
        <end position="111"/>
    </location>
</feature>
<keyword evidence="4" id="KW-1185">Reference proteome</keyword>
<feature type="transmembrane region" description="Helical" evidence="1">
    <location>
        <begin position="32"/>
        <end position="55"/>
    </location>
</feature>